<organism evidence="2 3">
    <name type="scientific">Bradyrhizobium symbiodeficiens</name>
    <dbReference type="NCBI Taxonomy" id="1404367"/>
    <lineage>
        <taxon>Bacteria</taxon>
        <taxon>Pseudomonadati</taxon>
        <taxon>Pseudomonadota</taxon>
        <taxon>Alphaproteobacteria</taxon>
        <taxon>Hyphomicrobiales</taxon>
        <taxon>Nitrobacteraceae</taxon>
        <taxon>Bradyrhizobium</taxon>
    </lineage>
</organism>
<feature type="domain" description="HTH luxR-type" evidence="1">
    <location>
        <begin position="132"/>
        <end position="189"/>
    </location>
</feature>
<dbReference type="InterPro" id="IPR036388">
    <property type="entry name" value="WH-like_DNA-bd_sf"/>
</dbReference>
<name>A0A6G9AF93_9BRAD</name>
<dbReference type="GO" id="GO:0003677">
    <property type="term" value="F:DNA binding"/>
    <property type="evidence" value="ECO:0007669"/>
    <property type="project" value="InterPro"/>
</dbReference>
<evidence type="ECO:0000313" key="3">
    <source>
        <dbReference type="Proteomes" id="UP000500895"/>
    </source>
</evidence>
<sequence length="209" mass="21722">MFADAFDGLHAGMYLVEADAHLIHANIAGRALIDAGDILHEVRGRLVVSDLPANLTLQCAFAAAGQADRSPAAGATAVPMTGRDGQHYVADALPLPAGTRRNSGANHRAATALFVRKTALPIPSCAEVISKAFRLTPAELRVLLALVELGGIPEVAAALGIAGSTVKTHLRRLFDKTGAARQADLVKIVAGYATPLRELAKYNPVGAPP</sequence>
<dbReference type="InterPro" id="IPR000792">
    <property type="entry name" value="Tscrpt_reg_LuxR_C"/>
</dbReference>
<evidence type="ECO:0000313" key="2">
    <source>
        <dbReference type="EMBL" id="QIP10996.2"/>
    </source>
</evidence>
<dbReference type="Gene3D" id="1.10.10.10">
    <property type="entry name" value="Winged helix-like DNA-binding domain superfamily/Winged helix DNA-binding domain"/>
    <property type="match status" value="1"/>
</dbReference>
<reference evidence="2 3" key="1">
    <citation type="journal article" date="2020" name="Int. J. Syst. Evol. Microbiol.">
        <title>Description and complete genome sequences of Bradyrhizobium symbiodeficiens sp. nov., a non-symbiotic bacterium associated with legumes native to Canada.</title>
        <authorList>
            <person name="Bromfield E.S.P."/>
            <person name="Cloutier S."/>
            <person name="Nguyen H.D.T."/>
        </authorList>
    </citation>
    <scope>NUCLEOTIDE SEQUENCE [LARGE SCALE GENOMIC DNA]</scope>
    <source>
        <strain evidence="2 3">101S1MB</strain>
    </source>
</reference>
<evidence type="ECO:0000259" key="1">
    <source>
        <dbReference type="SMART" id="SM00421"/>
    </source>
</evidence>
<protein>
    <submittedName>
        <fullName evidence="2">Helix-turn-helix transcriptional regulator</fullName>
    </submittedName>
</protein>
<proteinExistence type="predicted"/>
<gene>
    <name evidence="2" type="ORF">HAV00_22460</name>
</gene>
<dbReference type="SMART" id="SM00421">
    <property type="entry name" value="HTH_LUXR"/>
    <property type="match status" value="1"/>
</dbReference>
<dbReference type="GO" id="GO:0006355">
    <property type="term" value="P:regulation of DNA-templated transcription"/>
    <property type="evidence" value="ECO:0007669"/>
    <property type="project" value="InterPro"/>
</dbReference>
<dbReference type="InterPro" id="IPR016032">
    <property type="entry name" value="Sig_transdc_resp-reg_C-effctor"/>
</dbReference>
<dbReference type="Proteomes" id="UP000500895">
    <property type="component" value="Chromosome"/>
</dbReference>
<dbReference type="EMBL" id="CP050066">
    <property type="protein sequence ID" value="QIP10996.2"/>
    <property type="molecule type" value="Genomic_DNA"/>
</dbReference>
<dbReference type="Pfam" id="PF00196">
    <property type="entry name" value="GerE"/>
    <property type="match status" value="1"/>
</dbReference>
<accession>A0A6G9AF93</accession>
<dbReference type="AlphaFoldDB" id="A0A6G9AF93"/>
<dbReference type="SUPFAM" id="SSF46894">
    <property type="entry name" value="C-terminal effector domain of the bipartite response regulators"/>
    <property type="match status" value="1"/>
</dbReference>
<dbReference type="RefSeq" id="WP_244637402.1">
    <property type="nucleotide sequence ID" value="NZ_CP050066.2"/>
</dbReference>